<feature type="compositionally biased region" description="Polar residues" evidence="1">
    <location>
        <begin position="79"/>
        <end position="101"/>
    </location>
</feature>
<proteinExistence type="predicted"/>
<evidence type="ECO:0000313" key="3">
    <source>
        <dbReference type="Proteomes" id="UP001203338"/>
    </source>
</evidence>
<evidence type="ECO:0000313" key="2">
    <source>
        <dbReference type="EMBL" id="MCL6270392.1"/>
    </source>
</evidence>
<sequence length="908" mass="101511">MDATTIIKAEFFKKTDLKQDEPVTFSAKYCGFQLTPVNTRKKMASESSDDGEKTPLVSRMTEQVFTFSADHETEDKETNSANSKEQAASGLPSSGEITTGKPSAKALPEQARSVFRLPNQAVIKILSETACDDGIKIRDELEHIYSSYGESFEFFTGKFASSATLEKRFGFKQVKNRPANPVCMNKAGVTGQDTLYSHEERILLVHLQNKLKGLFPAPAKINQPLDIHGINLVKGEFCIPIDSDVIINAEDKSSTLPKYRCLARLPLVHTVVANQISAAQVVPNIEDVLGDTDFVLQLQLDKDCFLPFYSSRYQTGLNINNKNIYSEIIGNISDYIEQFSPGALIAVQTLACKDVFETLVQNLEEGYQLTPHGQEKSGTGRKIMVTFIDNDKIQVDAEIAYDHYIDLDNKKNKKGFIKLRASIILIQKDNIWIPGWCNCGYEITTCRKQYKQKMEESLLTPTTSDGFIIKKQPLTESRHLSKSLGSLSQNVISGLSATSPETSLPAALNRQLILLPLKKCHQRASSEDAAESDMHTPSTSLSSSSYSSSTDSRAISSSSGVGFCASPSPCQVELQKNQRAGVCSFYFKGGWCYTNLPPVAAACRMKFGEEMAAWLNSRADTKVADHATRLRQMNIKMPSEDYFQNLTETATSEVKHVSDVEVSRDIITPELYQELKDGYKQKWLECLKKLEDEVLGYHPDMDMKQPDMAHLSPDKQDAIRDFLDTIENSRDKFTEIVKRIKGFKLGALSESEYKELIFDLASIKVEVNRLNSLGRAGQKQVQIPLYRQLKQKADVEPDSALGRYLELRQKQLNAIGTLCSVKLDFAVSSLSIKGGKEKEGVTFYDDIKCAIANGQEIEVEDMNKKLERVWAETKNDDWLNEVFEKQMSDLSIPVFDTLKRTHSSLGST</sequence>
<protein>
    <submittedName>
        <fullName evidence="2">Uncharacterized protein</fullName>
    </submittedName>
</protein>
<keyword evidence="3" id="KW-1185">Reference proteome</keyword>
<dbReference type="Proteomes" id="UP001203338">
    <property type="component" value="Unassembled WGS sequence"/>
</dbReference>
<organism evidence="2 3">
    <name type="scientific">Parendozoicomonas callyspongiae</name>
    <dbReference type="NCBI Taxonomy" id="2942213"/>
    <lineage>
        <taxon>Bacteria</taxon>
        <taxon>Pseudomonadati</taxon>
        <taxon>Pseudomonadota</taxon>
        <taxon>Gammaproteobacteria</taxon>
        <taxon>Oceanospirillales</taxon>
        <taxon>Endozoicomonadaceae</taxon>
        <taxon>Parendozoicomonas</taxon>
    </lineage>
</organism>
<evidence type="ECO:0000256" key="1">
    <source>
        <dbReference type="SAM" id="MobiDB-lite"/>
    </source>
</evidence>
<feature type="region of interest" description="Disordered" evidence="1">
    <location>
        <begin position="68"/>
        <end position="105"/>
    </location>
</feature>
<feature type="compositionally biased region" description="Basic and acidic residues" evidence="1">
    <location>
        <begin position="69"/>
        <end position="78"/>
    </location>
</feature>
<comment type="caution">
    <text evidence="2">The sequence shown here is derived from an EMBL/GenBank/DDBJ whole genome shotgun (WGS) entry which is preliminary data.</text>
</comment>
<gene>
    <name evidence="2" type="ORF">M3P05_10720</name>
</gene>
<feature type="compositionally biased region" description="Low complexity" evidence="1">
    <location>
        <begin position="536"/>
        <end position="548"/>
    </location>
</feature>
<name>A0ABT0PG96_9GAMM</name>
<dbReference type="RefSeq" id="WP_249699601.1">
    <property type="nucleotide sequence ID" value="NZ_JAMFLX010000012.1"/>
</dbReference>
<feature type="region of interest" description="Disordered" evidence="1">
    <location>
        <begin position="526"/>
        <end position="548"/>
    </location>
</feature>
<accession>A0ABT0PG96</accession>
<dbReference type="EMBL" id="JAMFLX010000012">
    <property type="protein sequence ID" value="MCL6270392.1"/>
    <property type="molecule type" value="Genomic_DNA"/>
</dbReference>
<reference evidence="2 3" key="1">
    <citation type="submission" date="2022-05" db="EMBL/GenBank/DDBJ databases">
        <authorList>
            <person name="Park J.-S."/>
        </authorList>
    </citation>
    <scope>NUCLEOTIDE SEQUENCE [LARGE SCALE GENOMIC DNA]</scope>
    <source>
        <strain evidence="2 3">2012CJ34-2</strain>
    </source>
</reference>